<dbReference type="OrthoDB" id="5519630at2"/>
<name>A0A3A8LXC3_9BACT</name>
<keyword evidence="2" id="KW-1185">Reference proteome</keyword>
<protein>
    <submittedName>
        <fullName evidence="1">Uncharacterized protein</fullName>
    </submittedName>
</protein>
<evidence type="ECO:0000313" key="2">
    <source>
        <dbReference type="Proteomes" id="UP000273405"/>
    </source>
</evidence>
<reference evidence="2" key="1">
    <citation type="submission" date="2018-09" db="EMBL/GenBank/DDBJ databases">
        <authorList>
            <person name="Livingstone P.G."/>
            <person name="Whitworth D.E."/>
        </authorList>
    </citation>
    <scope>NUCLEOTIDE SEQUENCE [LARGE SCALE GENOMIC DNA]</scope>
    <source>
        <strain evidence="2">CA040B</strain>
    </source>
</reference>
<gene>
    <name evidence="1" type="ORF">D7X12_41765</name>
</gene>
<accession>A0A3A8LXC3</accession>
<dbReference type="AlphaFoldDB" id="A0A3A8LXC3"/>
<evidence type="ECO:0000313" key="1">
    <source>
        <dbReference type="EMBL" id="RKH23859.1"/>
    </source>
</evidence>
<sequence length="66" mass="6999">MPVVTVRASSKSGPAQLDTLVRKVTQKTSGLLEENDRVLVVYGNGQASLYYEGAPSPARAVTPRPA</sequence>
<comment type="caution">
    <text evidence="1">The sequence shown here is derived from an EMBL/GenBank/DDBJ whole genome shotgun (WGS) entry which is preliminary data.</text>
</comment>
<dbReference type="EMBL" id="RAWG01000698">
    <property type="protein sequence ID" value="RKH23859.1"/>
    <property type="molecule type" value="Genomic_DNA"/>
</dbReference>
<dbReference type="RefSeq" id="WP_120630596.1">
    <property type="nucleotide sequence ID" value="NZ_RAWG01000698.1"/>
</dbReference>
<proteinExistence type="predicted"/>
<organism evidence="1 2">
    <name type="scientific">Corallococcus sicarius</name>
    <dbReference type="NCBI Taxonomy" id="2316726"/>
    <lineage>
        <taxon>Bacteria</taxon>
        <taxon>Pseudomonadati</taxon>
        <taxon>Myxococcota</taxon>
        <taxon>Myxococcia</taxon>
        <taxon>Myxococcales</taxon>
        <taxon>Cystobacterineae</taxon>
        <taxon>Myxococcaceae</taxon>
        <taxon>Corallococcus</taxon>
    </lineage>
</organism>
<dbReference type="Proteomes" id="UP000273405">
    <property type="component" value="Unassembled WGS sequence"/>
</dbReference>